<evidence type="ECO:0000256" key="1">
    <source>
        <dbReference type="SAM" id="MobiDB-lite"/>
    </source>
</evidence>
<dbReference type="EMBL" id="JAUPFM010000019">
    <property type="protein sequence ID" value="KAK2820135.1"/>
    <property type="molecule type" value="Genomic_DNA"/>
</dbReference>
<feature type="compositionally biased region" description="Polar residues" evidence="1">
    <location>
        <begin position="1"/>
        <end position="28"/>
    </location>
</feature>
<name>A0AA88IT72_CHASR</name>
<evidence type="ECO:0000313" key="2">
    <source>
        <dbReference type="EMBL" id="KAK2820135.1"/>
    </source>
</evidence>
<dbReference type="AlphaFoldDB" id="A0AA88IT72"/>
<feature type="region of interest" description="Disordered" evidence="1">
    <location>
        <begin position="1"/>
        <end position="33"/>
    </location>
</feature>
<sequence>MARRQTPTHTGTKGQAAHQGNLQSQITGMAQEIENLKREKVAACHETSTEKNKVHKLEAILEAKDREFDDERQKLNEAMEMSESKVSRLTYHLQLEQEKAKDSEQQSKEKINKLATLLDQSEVRLRRANERKWTLCKKLQESAKLLQTQEKDHKRHREHWQRTHNCLQRELTTVSEKDQILEEALDHMEKEMKKLQKKNNKLVAEQTELQKDKSTMVKDKKELEQKIAYVKEEKTKCEQENAKLRQEKTKLVEDVKNLQKKNTELAEDRKKREQYTAELEALCLKMQRKRRRPLVHRKNEVDTVAAMLEKERHKREKEEKKVKARQENEVQRRMEKERKSGFWHRTRAKQKYDGDDTEEERPGGQQQPKL</sequence>
<proteinExistence type="predicted"/>
<organism evidence="2 3">
    <name type="scientific">Channa striata</name>
    <name type="common">Snakehead murrel</name>
    <name type="synonym">Ophicephalus striatus</name>
    <dbReference type="NCBI Taxonomy" id="64152"/>
    <lineage>
        <taxon>Eukaryota</taxon>
        <taxon>Metazoa</taxon>
        <taxon>Chordata</taxon>
        <taxon>Craniata</taxon>
        <taxon>Vertebrata</taxon>
        <taxon>Euteleostomi</taxon>
        <taxon>Actinopterygii</taxon>
        <taxon>Neopterygii</taxon>
        <taxon>Teleostei</taxon>
        <taxon>Neoteleostei</taxon>
        <taxon>Acanthomorphata</taxon>
        <taxon>Anabantaria</taxon>
        <taxon>Anabantiformes</taxon>
        <taxon>Channoidei</taxon>
        <taxon>Channidae</taxon>
        <taxon>Channa</taxon>
    </lineage>
</organism>
<comment type="caution">
    <text evidence="2">The sequence shown here is derived from an EMBL/GenBank/DDBJ whole genome shotgun (WGS) entry which is preliminary data.</text>
</comment>
<accession>A0AA88IT72</accession>
<dbReference type="Proteomes" id="UP001187415">
    <property type="component" value="Unassembled WGS sequence"/>
</dbReference>
<feature type="compositionally biased region" description="Basic and acidic residues" evidence="1">
    <location>
        <begin position="308"/>
        <end position="340"/>
    </location>
</feature>
<reference evidence="2" key="1">
    <citation type="submission" date="2023-07" db="EMBL/GenBank/DDBJ databases">
        <title>Chromosome-level Genome Assembly of Striped Snakehead (Channa striata).</title>
        <authorList>
            <person name="Liu H."/>
        </authorList>
    </citation>
    <scope>NUCLEOTIDE SEQUENCE</scope>
    <source>
        <strain evidence="2">Gz</strain>
        <tissue evidence="2">Muscle</tissue>
    </source>
</reference>
<evidence type="ECO:0000313" key="3">
    <source>
        <dbReference type="Proteomes" id="UP001187415"/>
    </source>
</evidence>
<feature type="region of interest" description="Disordered" evidence="1">
    <location>
        <begin position="305"/>
        <end position="370"/>
    </location>
</feature>
<gene>
    <name evidence="2" type="ORF">Q5P01_023094</name>
</gene>
<protein>
    <submittedName>
        <fullName evidence="2">Uncharacterized protein</fullName>
    </submittedName>
</protein>
<keyword evidence="3" id="KW-1185">Reference proteome</keyword>